<reference evidence="2" key="1">
    <citation type="submission" date="2021-03" db="EMBL/GenBank/DDBJ databases">
        <title>Draft genome sequence of rust myrtle Austropuccinia psidii MF-1, a brazilian biotype.</title>
        <authorList>
            <person name="Quecine M.C."/>
            <person name="Pachon D.M.R."/>
            <person name="Bonatelli M.L."/>
            <person name="Correr F.H."/>
            <person name="Franceschini L.M."/>
            <person name="Leite T.F."/>
            <person name="Margarido G.R.A."/>
            <person name="Almeida C.A."/>
            <person name="Ferrarezi J.A."/>
            <person name="Labate C.A."/>
        </authorList>
    </citation>
    <scope>NUCLEOTIDE SEQUENCE</scope>
    <source>
        <strain evidence="2">MF-1</strain>
    </source>
</reference>
<dbReference type="Proteomes" id="UP000765509">
    <property type="component" value="Unassembled WGS sequence"/>
</dbReference>
<accession>A0A9Q3CUA9</accession>
<protein>
    <submittedName>
        <fullName evidence="2">Uncharacterized protein</fullName>
    </submittedName>
</protein>
<dbReference type="EMBL" id="AVOT02009670">
    <property type="protein sequence ID" value="MBW0488582.1"/>
    <property type="molecule type" value="Genomic_DNA"/>
</dbReference>
<gene>
    <name evidence="2" type="ORF">O181_028297</name>
</gene>
<evidence type="ECO:0000313" key="2">
    <source>
        <dbReference type="EMBL" id="MBW0488582.1"/>
    </source>
</evidence>
<feature type="region of interest" description="Disordered" evidence="1">
    <location>
        <begin position="155"/>
        <end position="202"/>
    </location>
</feature>
<keyword evidence="3" id="KW-1185">Reference proteome</keyword>
<organism evidence="2 3">
    <name type="scientific">Austropuccinia psidii MF-1</name>
    <dbReference type="NCBI Taxonomy" id="1389203"/>
    <lineage>
        <taxon>Eukaryota</taxon>
        <taxon>Fungi</taxon>
        <taxon>Dikarya</taxon>
        <taxon>Basidiomycota</taxon>
        <taxon>Pucciniomycotina</taxon>
        <taxon>Pucciniomycetes</taxon>
        <taxon>Pucciniales</taxon>
        <taxon>Sphaerophragmiaceae</taxon>
        <taxon>Austropuccinia</taxon>
    </lineage>
</organism>
<evidence type="ECO:0000256" key="1">
    <source>
        <dbReference type="SAM" id="MobiDB-lite"/>
    </source>
</evidence>
<comment type="caution">
    <text evidence="2">The sequence shown here is derived from an EMBL/GenBank/DDBJ whole genome shotgun (WGS) entry which is preliminary data.</text>
</comment>
<name>A0A9Q3CUA9_9BASI</name>
<sequence>MKILEKCEGELENALRSSCIEPCSTEEYINSLKDIVTRTKIGSKLKKLDIKIPNKPLIKKDKSRATLKTNIPNTEEKRKFNKYCGIRHLADNCPKKAKINEILETEDHNDKEDEFDSEKDTKESETFEIYGINIVKAEIDNIDLIYEVLDSNSNLPQAETSDTSLTNIQDKKPHRTKPEKGMGYTAGKSSISIFMVENPEEK</sequence>
<proteinExistence type="predicted"/>
<dbReference type="AlphaFoldDB" id="A0A9Q3CUA9"/>
<evidence type="ECO:0000313" key="3">
    <source>
        <dbReference type="Proteomes" id="UP000765509"/>
    </source>
</evidence>
<feature type="compositionally biased region" description="Polar residues" evidence="1">
    <location>
        <begin position="155"/>
        <end position="168"/>
    </location>
</feature>